<dbReference type="EMBL" id="ANOF01000146">
    <property type="protein sequence ID" value="EMI24854.1"/>
    <property type="molecule type" value="Genomic_DNA"/>
</dbReference>
<accession>M5SFB3</accession>
<proteinExistence type="predicted"/>
<gene>
    <name evidence="1" type="ORF">RESH_04565</name>
</gene>
<dbReference type="Proteomes" id="UP000011996">
    <property type="component" value="Unassembled WGS sequence"/>
</dbReference>
<protein>
    <submittedName>
        <fullName evidence="1">Uncharacterized protein</fullName>
    </submittedName>
</protein>
<comment type="caution">
    <text evidence="1">The sequence shown here is derived from an EMBL/GenBank/DDBJ whole genome shotgun (WGS) entry which is preliminary data.</text>
</comment>
<reference evidence="1 2" key="1">
    <citation type="journal article" date="2013" name="Mar. Genomics">
        <title>Expression of sulfatases in Rhodopirellula baltica and the diversity of sulfatases in the genus Rhodopirellula.</title>
        <authorList>
            <person name="Wegner C.E."/>
            <person name="Richter-Heitmann T."/>
            <person name="Klindworth A."/>
            <person name="Klockow C."/>
            <person name="Richter M."/>
            <person name="Achstetter T."/>
            <person name="Glockner F.O."/>
            <person name="Harder J."/>
        </authorList>
    </citation>
    <scope>NUCLEOTIDE SEQUENCE [LARGE SCALE GENOMIC DNA]</scope>
    <source>
        <strain evidence="1 2">SH398</strain>
    </source>
</reference>
<name>M5SFB3_9BACT</name>
<organism evidence="1 2">
    <name type="scientific">Rhodopirellula europaea SH398</name>
    <dbReference type="NCBI Taxonomy" id="1263868"/>
    <lineage>
        <taxon>Bacteria</taxon>
        <taxon>Pseudomonadati</taxon>
        <taxon>Planctomycetota</taxon>
        <taxon>Planctomycetia</taxon>
        <taxon>Pirellulales</taxon>
        <taxon>Pirellulaceae</taxon>
        <taxon>Rhodopirellula</taxon>
    </lineage>
</organism>
<dbReference type="PATRIC" id="fig|1263868.3.peg.4951"/>
<sequence>MLKIDVDRMSYLEVSGRAKKVVIAFVDRGSNVNLANLSIGAGGVEIHSVRRSKVDIGQCEGPATIKNVESSSITLHPGTTVIGRDRLTDGSKVFFEE</sequence>
<dbReference type="AlphaFoldDB" id="M5SFB3"/>
<evidence type="ECO:0000313" key="1">
    <source>
        <dbReference type="EMBL" id="EMI24854.1"/>
    </source>
</evidence>
<evidence type="ECO:0000313" key="2">
    <source>
        <dbReference type="Proteomes" id="UP000011996"/>
    </source>
</evidence>